<feature type="domain" description="Thiopeptide-type bacteriocin biosynthesis" evidence="2">
    <location>
        <begin position="680"/>
        <end position="909"/>
    </location>
</feature>
<dbReference type="EMBL" id="JAVREP010000023">
    <property type="protein sequence ID" value="MDT0331461.1"/>
    <property type="molecule type" value="Genomic_DNA"/>
</dbReference>
<dbReference type="InterPro" id="IPR023809">
    <property type="entry name" value="Thiopep_bacteriocin_synth_dom"/>
</dbReference>
<dbReference type="Pfam" id="PF14028">
    <property type="entry name" value="Lant_dehydr_C"/>
    <property type="match status" value="1"/>
</dbReference>
<evidence type="ECO:0000313" key="4">
    <source>
        <dbReference type="Proteomes" id="UP001183390"/>
    </source>
</evidence>
<comment type="caution">
    <text evidence="3">The sequence shown here is derived from an EMBL/GenBank/DDBJ whole genome shotgun (WGS) entry which is preliminary data.</text>
</comment>
<evidence type="ECO:0000259" key="2">
    <source>
        <dbReference type="Pfam" id="PF14028"/>
    </source>
</evidence>
<reference evidence="4" key="1">
    <citation type="submission" date="2023-07" db="EMBL/GenBank/DDBJ databases">
        <title>30 novel species of actinomycetes from the DSMZ collection.</title>
        <authorList>
            <person name="Nouioui I."/>
        </authorList>
    </citation>
    <scope>NUCLEOTIDE SEQUENCE [LARGE SCALE GENOMIC DNA]</scope>
    <source>
        <strain evidence="4">DSM 44743</strain>
    </source>
</reference>
<dbReference type="Pfam" id="PF04738">
    <property type="entry name" value="Lant_dehydr_N"/>
    <property type="match status" value="1"/>
</dbReference>
<dbReference type="Proteomes" id="UP001183390">
    <property type="component" value="Unassembled WGS sequence"/>
</dbReference>
<dbReference type="InterPro" id="IPR006827">
    <property type="entry name" value="Lant_deHydtase_N"/>
</dbReference>
<keyword evidence="4" id="KW-1185">Reference proteome</keyword>
<name>A0ABU2MHY4_9ACTN</name>
<proteinExistence type="predicted"/>
<organism evidence="3 4">
    <name type="scientific">Nocardiopsis lambiniae</name>
    <dbReference type="NCBI Taxonomy" id="3075539"/>
    <lineage>
        <taxon>Bacteria</taxon>
        <taxon>Bacillati</taxon>
        <taxon>Actinomycetota</taxon>
        <taxon>Actinomycetes</taxon>
        <taxon>Streptosporangiales</taxon>
        <taxon>Nocardiopsidaceae</taxon>
        <taxon>Nocardiopsis</taxon>
    </lineage>
</organism>
<gene>
    <name evidence="3" type="ORF">RM479_23865</name>
</gene>
<accession>A0ABU2MHY4</accession>
<dbReference type="NCBIfam" id="TIGR03891">
    <property type="entry name" value="thiopep_ocin"/>
    <property type="match status" value="1"/>
</dbReference>
<sequence length="927" mass="101427">MYVPLTTIAPSLRAATRPRTRLPACPDPATGSSAELRTWAVGLLGDRELMRALSIASPSLTEALQRLVDSDRMEETRVRRTAFALVRYLLRAHCRATPFGLFAGVAPLTLGAETSVTWCGHHQEVPRLGTGKARGQFSQASGEVERSVVLAQTVRVHGERLCLDHRPHPNAPDQAAAVSLRLTSAVSLLAKTAHTPVPLAHLHKTLATAFPDAPEEKTTALVEHLLDQRLLLDSATAPPSPQSALSHGDSDAEAVDVRIRATVTVHRNVAQEAARATAVAARLSPHPEGPPAWADYHRRCLETYGQNARVDLLTLTGPAGLGYPSSYRHTRLPAPPPASGKLDAAFVEAAATAALHGQTELDLDDPTWAHLMARTPKDVPAHAEIRSHLAAASPADVDQGRYRLWVTGISKGAGTLTGRFAHLDGMDTTVAGSGLPTLTQGALPVQVLAPPMADTAAHLCRTPVLAPTVLPIDVHPPTDPDTEVLHPEDLAVRIDPDHLRLVHAPTGRVLEPFHPTALNVLGYTHPLARFVTELPRARTALYLTCDPWPEPLRRLPFLPRLRAGRTVLAPARWRLTPATWSTARTRTHLPLPRYAALVEGERHLPLDLEDAAHRSLVDTHLYRHGHVILTETPSPEDFAWCDGHAHELVLPIGTTTPPTRLPATVTVRTAVEREATGNAWVSAHLYADPSLFPQILAELPALEHRTGDELRFWFVRYRDHHGPHLRLRLHSTGHTALHQAVTSWGHDLVGAGLLHDLALHTYRPEYDRYGHGPVMKVAENAFVHDSRAAIAQHHTTYGDPSQGRALAALSLLRIADAMGADTKWTVAALPRPRNPVDRATLAIARHLLTHPEDLPAPVTATWGERDHVLAAYRKRLDHPLRVVSSLWHMHHNRAHGPDRDDEHDLLALTRSLGLARRHLEHPDDDRT</sequence>
<evidence type="ECO:0000313" key="3">
    <source>
        <dbReference type="EMBL" id="MDT0331461.1"/>
    </source>
</evidence>
<protein>
    <submittedName>
        <fullName evidence="3">Lantibiotic dehydratase</fullName>
    </submittedName>
</protein>
<feature type="domain" description="Lantibiotic dehydratase N-terminal" evidence="1">
    <location>
        <begin position="247"/>
        <end position="616"/>
    </location>
</feature>
<evidence type="ECO:0000259" key="1">
    <source>
        <dbReference type="Pfam" id="PF04738"/>
    </source>
</evidence>